<dbReference type="SUPFAM" id="SSF81923">
    <property type="entry name" value="Double Clp-N motif"/>
    <property type="match status" value="1"/>
</dbReference>
<organism evidence="2 3">
    <name type="scientific">Kribbella alba</name>
    <dbReference type="NCBI Taxonomy" id="190197"/>
    <lineage>
        <taxon>Bacteria</taxon>
        <taxon>Bacillati</taxon>
        <taxon>Actinomycetota</taxon>
        <taxon>Actinomycetes</taxon>
        <taxon>Propionibacteriales</taxon>
        <taxon>Kribbellaceae</taxon>
        <taxon>Kribbella</taxon>
    </lineage>
</organism>
<dbReference type="EMBL" id="BAAANE010000004">
    <property type="protein sequence ID" value="GAA1632121.1"/>
    <property type="molecule type" value="Genomic_DNA"/>
</dbReference>
<dbReference type="Gene3D" id="1.10.1780.10">
    <property type="entry name" value="Clp, N-terminal domain"/>
    <property type="match status" value="1"/>
</dbReference>
<keyword evidence="3" id="KW-1185">Reference proteome</keyword>
<evidence type="ECO:0000259" key="1">
    <source>
        <dbReference type="Pfam" id="PF02861"/>
    </source>
</evidence>
<proteinExistence type="predicted"/>
<evidence type="ECO:0000313" key="3">
    <source>
        <dbReference type="Proteomes" id="UP001501319"/>
    </source>
</evidence>
<dbReference type="InterPro" id="IPR004176">
    <property type="entry name" value="Clp_R_N"/>
</dbReference>
<gene>
    <name evidence="2" type="ORF">GCM10009744_20520</name>
</gene>
<accession>A0ABN2F719</accession>
<dbReference type="InterPro" id="IPR036628">
    <property type="entry name" value="Clp_N_dom_sf"/>
</dbReference>
<sequence>MSTKVKDVRSVLVHGAREEARLDGSASIEAEHVLLALAALKGSSAARLLGEVGLTRDALRVALDREWEDSLAVAGITVEVAELPTATPDPGRNPHLGESTKLLLKRAMECVAATGGGRIGAAHMLVGALDAKLGRVPRALDLTGVDRADLRARAVQAAQEGDH</sequence>
<dbReference type="Proteomes" id="UP001501319">
    <property type="component" value="Unassembled WGS sequence"/>
</dbReference>
<evidence type="ECO:0000313" key="2">
    <source>
        <dbReference type="EMBL" id="GAA1632121.1"/>
    </source>
</evidence>
<dbReference type="Pfam" id="PF02861">
    <property type="entry name" value="Clp_N"/>
    <property type="match status" value="1"/>
</dbReference>
<dbReference type="RefSeq" id="WP_344110772.1">
    <property type="nucleotide sequence ID" value="NZ_BAAANE010000004.1"/>
</dbReference>
<protein>
    <recommendedName>
        <fullName evidence="1">Clp R domain-containing protein</fullName>
    </recommendedName>
</protein>
<reference evidence="2 3" key="1">
    <citation type="journal article" date="2019" name="Int. J. Syst. Evol. Microbiol.">
        <title>The Global Catalogue of Microorganisms (GCM) 10K type strain sequencing project: providing services to taxonomists for standard genome sequencing and annotation.</title>
        <authorList>
            <consortium name="The Broad Institute Genomics Platform"/>
            <consortium name="The Broad Institute Genome Sequencing Center for Infectious Disease"/>
            <person name="Wu L."/>
            <person name="Ma J."/>
        </authorList>
    </citation>
    <scope>NUCLEOTIDE SEQUENCE [LARGE SCALE GENOMIC DNA]</scope>
    <source>
        <strain evidence="2 3">JCM 14306</strain>
    </source>
</reference>
<name>A0ABN2F719_9ACTN</name>
<comment type="caution">
    <text evidence="2">The sequence shown here is derived from an EMBL/GenBank/DDBJ whole genome shotgun (WGS) entry which is preliminary data.</text>
</comment>
<feature type="domain" description="Clp R" evidence="1">
    <location>
        <begin position="13"/>
        <end position="135"/>
    </location>
</feature>